<dbReference type="CDD" id="cd24004">
    <property type="entry name" value="ASKHA_NBD_PilM-like"/>
    <property type="match status" value="1"/>
</dbReference>
<dbReference type="InterPro" id="IPR003494">
    <property type="entry name" value="SHS2_FtsA"/>
</dbReference>
<dbReference type="EMBL" id="BAAACG010000009">
    <property type="protein sequence ID" value="GAA0739950.1"/>
    <property type="molecule type" value="Genomic_DNA"/>
</dbReference>
<reference evidence="2 3" key="1">
    <citation type="journal article" date="2019" name="Int. J. Syst. Evol. Microbiol.">
        <title>The Global Catalogue of Microorganisms (GCM) 10K type strain sequencing project: providing services to taxonomists for standard genome sequencing and annotation.</title>
        <authorList>
            <consortium name="The Broad Institute Genomics Platform"/>
            <consortium name="The Broad Institute Genome Sequencing Center for Infectious Disease"/>
            <person name="Wu L."/>
            <person name="Ma J."/>
        </authorList>
    </citation>
    <scope>NUCLEOTIDE SEQUENCE [LARGE SCALE GENOMIC DNA]</scope>
    <source>
        <strain evidence="2 3">JCM 1407</strain>
    </source>
</reference>
<accession>A0ABN1JHM0</accession>
<organism evidence="2 3">
    <name type="scientific">Clostridium oceanicum</name>
    <dbReference type="NCBI Taxonomy" id="1543"/>
    <lineage>
        <taxon>Bacteria</taxon>
        <taxon>Bacillati</taxon>
        <taxon>Bacillota</taxon>
        <taxon>Clostridia</taxon>
        <taxon>Eubacteriales</taxon>
        <taxon>Clostridiaceae</taxon>
        <taxon>Clostridium</taxon>
    </lineage>
</organism>
<dbReference type="Pfam" id="PF14450">
    <property type="entry name" value="FtsA"/>
    <property type="match status" value="1"/>
</dbReference>
<dbReference type="SMART" id="SM00842">
    <property type="entry name" value="FtsA"/>
    <property type="match status" value="1"/>
</dbReference>
<dbReference type="Gene3D" id="3.30.420.40">
    <property type="match status" value="2"/>
</dbReference>
<evidence type="ECO:0000313" key="3">
    <source>
        <dbReference type="Proteomes" id="UP001501510"/>
    </source>
</evidence>
<name>A0ABN1JHM0_9CLOT</name>
<comment type="caution">
    <text evidence="2">The sequence shown here is derived from an EMBL/GenBank/DDBJ whole genome shotgun (WGS) entry which is preliminary data.</text>
</comment>
<protein>
    <submittedName>
        <fullName evidence="2">Rod shape-determining protein</fullName>
    </submittedName>
</protein>
<gene>
    <name evidence="2" type="ORF">GCM10008906_19270</name>
</gene>
<dbReference type="RefSeq" id="WP_343761165.1">
    <property type="nucleotide sequence ID" value="NZ_BAAACG010000009.1"/>
</dbReference>
<proteinExistence type="predicted"/>
<sequence>MKDTENNLQNIIFALDIGTRSVLGTVGVIRDKKFHVLEECYIEHEERAMVDGQIHDVSLVSSTVEKVKRNLEDKLNIQLTKVSIAAAGRFLKTHMSKVEVEVDNSIEIDKDTIRSLELTAVKKAEEEISQKSKGKLYCVGYSVKNYYLNEYIISNLLLQKGDSIAVDVIATFLPRYVVDSLYSVMKKVGLIVDSLTLEPIAAIEAAIPKKLRLLNLALVDIGAGTSDIAICSKDSISAFGMVSVAGDEVTEAIAQNYLVDFDTAERIKKECLSSDTVKYTDVVGLENEIESDKIIKIIEPVVTKIAEEISLKMLEVNGEKAPNAVFLVGGGAHTPLLKEKISERLNLPLGRIAIKDRQAVTDCECEENKFGSEGVTVLGIALTSIRRIGNDFIDVMLNGNIVSLFNSHTHSVMDAILQAGINPKVLMGKNGKNIRFVLNNIKRVAFGTLASNAEIKVNGIKSTVESNVKEGDNIEIEFAKNGKTAEPKIKDYIKKINSVSFYINDIMENLEPIAIINNNKVSIDSKIQENDKVEIVFPKTLGDFKRYYENETKGYTYFLKSKFIEDEYIIKEGDRIYKIKKEKDHVIKDIENNNMDDELQNEKEDIYNSEIKKEDENFDLHKTKEAIEEVAVDCERDTKKDDLNKGDNKKQLYVIVNEEEIELEGKENYVFVDIFNKVEFDLSVPRGNLVMKLNGKEAKYYDNLKNGDKIEIRWE</sequence>
<dbReference type="InterPro" id="IPR043129">
    <property type="entry name" value="ATPase_NBD"/>
</dbReference>
<evidence type="ECO:0000259" key="1">
    <source>
        <dbReference type="SMART" id="SM00842"/>
    </source>
</evidence>
<dbReference type="PANTHER" id="PTHR42749">
    <property type="entry name" value="CELL SHAPE-DETERMINING PROTEIN MREB"/>
    <property type="match status" value="1"/>
</dbReference>
<dbReference type="PANTHER" id="PTHR42749:SF1">
    <property type="entry name" value="CELL SHAPE-DETERMINING PROTEIN MREB"/>
    <property type="match status" value="1"/>
</dbReference>
<feature type="domain" description="SHS2" evidence="1">
    <location>
        <begin position="12"/>
        <end position="206"/>
    </location>
</feature>
<evidence type="ECO:0000313" key="2">
    <source>
        <dbReference type="EMBL" id="GAA0739950.1"/>
    </source>
</evidence>
<dbReference type="Proteomes" id="UP001501510">
    <property type="component" value="Unassembled WGS sequence"/>
</dbReference>
<keyword evidence="3" id="KW-1185">Reference proteome</keyword>
<dbReference type="SUPFAM" id="SSF53067">
    <property type="entry name" value="Actin-like ATPase domain"/>
    <property type="match status" value="2"/>
</dbReference>